<feature type="signal peptide" evidence="1">
    <location>
        <begin position="1"/>
        <end position="21"/>
    </location>
</feature>
<protein>
    <recommendedName>
        <fullName evidence="4">Lipoprotein</fullName>
    </recommendedName>
</protein>
<dbReference type="EMBL" id="JUIW01000005">
    <property type="protein sequence ID" value="RYJ43392.1"/>
    <property type="molecule type" value="Genomic_DNA"/>
</dbReference>
<proteinExistence type="predicted"/>
<dbReference type="AlphaFoldDB" id="A0A444WC51"/>
<dbReference type="Proteomes" id="UP000289775">
    <property type="component" value="Unassembled WGS sequence"/>
</dbReference>
<accession>A0A444WC51</accession>
<reference evidence="2 3" key="1">
    <citation type="submission" date="2014-12" db="EMBL/GenBank/DDBJ databases">
        <title>Genome sequence of Flavobacterium beibuense RSKm HC5.</title>
        <authorList>
            <person name="Kim J.F."/>
            <person name="Song J.Y."/>
            <person name="Kwak M.-J."/>
            <person name="Lee S.-W."/>
        </authorList>
    </citation>
    <scope>NUCLEOTIDE SEQUENCE [LARGE SCALE GENOMIC DNA]</scope>
    <source>
        <strain evidence="2 3">RSKm HC5</strain>
    </source>
</reference>
<keyword evidence="3" id="KW-1185">Reference proteome</keyword>
<gene>
    <name evidence="2" type="ORF">NU09_1730</name>
</gene>
<evidence type="ECO:0008006" key="4">
    <source>
        <dbReference type="Google" id="ProtNLM"/>
    </source>
</evidence>
<feature type="chain" id="PRO_5019309332" description="Lipoprotein" evidence="1">
    <location>
        <begin position="22"/>
        <end position="202"/>
    </location>
</feature>
<dbReference type="RefSeq" id="WP_129750863.1">
    <property type="nucleotide sequence ID" value="NZ_JUIW01000005.1"/>
</dbReference>
<evidence type="ECO:0000256" key="1">
    <source>
        <dbReference type="SAM" id="SignalP"/>
    </source>
</evidence>
<evidence type="ECO:0000313" key="2">
    <source>
        <dbReference type="EMBL" id="RYJ43392.1"/>
    </source>
</evidence>
<comment type="caution">
    <text evidence="2">The sequence shown here is derived from an EMBL/GenBank/DDBJ whole genome shotgun (WGS) entry which is preliminary data.</text>
</comment>
<dbReference type="OrthoDB" id="9812708at2"/>
<evidence type="ECO:0000313" key="3">
    <source>
        <dbReference type="Proteomes" id="UP000289775"/>
    </source>
</evidence>
<keyword evidence="1" id="KW-0732">Signal</keyword>
<organism evidence="2 3">
    <name type="scientific">Flavobacterium beibuense</name>
    <dbReference type="NCBI Taxonomy" id="657326"/>
    <lineage>
        <taxon>Bacteria</taxon>
        <taxon>Pseudomonadati</taxon>
        <taxon>Bacteroidota</taxon>
        <taxon>Flavobacteriia</taxon>
        <taxon>Flavobacteriales</taxon>
        <taxon>Flavobacteriaceae</taxon>
        <taxon>Flavobacterium</taxon>
    </lineage>
</organism>
<sequence>MIRFLALFLLLINLSSCGVLRLNESDAIGEYKVSGDYTEGILNLNKDKSFDYKYFMDVGGWCCESKGEWRLYKGKLILKSYQEYKEDYILVRESTNDDPHIELFDEVGALGHSFGVYLEGKYFSADDNGRVDYENIIVDSIKVNHYGLSESASFYRVVNKNSNTFYIKIKGKTLATSYFDDSFRITKNFVKIKKLKYRKIND</sequence>
<name>A0A444WC51_9FLAO</name>